<comment type="caution">
    <text evidence="1">The sequence shown here is derived from an EMBL/GenBank/DDBJ whole genome shotgun (WGS) entry which is preliminary data.</text>
</comment>
<protein>
    <submittedName>
        <fullName evidence="1">Uncharacterized protein</fullName>
    </submittedName>
</protein>
<dbReference type="EMBL" id="JAAKZX010000018">
    <property type="protein sequence ID" value="NGO42287.1"/>
    <property type="molecule type" value="Genomic_DNA"/>
</dbReference>
<keyword evidence="2" id="KW-1185">Reference proteome</keyword>
<dbReference type="RefSeq" id="WP_165338914.1">
    <property type="nucleotide sequence ID" value="NZ_JAAKZX010000018.1"/>
</dbReference>
<sequence length="79" mass="8813">MPKPVAQDRGVAAVGDLLADLIGNVDTALLQNKQDVLRAALGSAFLPDLFRDRRREEREVFDHQFPPQFQGGRIRGKTL</sequence>
<name>A0ABX0DT51_9ACTN</name>
<evidence type="ECO:0000313" key="1">
    <source>
        <dbReference type="EMBL" id="NGO42287.1"/>
    </source>
</evidence>
<organism evidence="1 2">
    <name type="scientific">Streptomyces ureilyticus</name>
    <dbReference type="NCBI Taxonomy" id="1775131"/>
    <lineage>
        <taxon>Bacteria</taxon>
        <taxon>Bacillati</taxon>
        <taxon>Actinomycetota</taxon>
        <taxon>Actinomycetes</taxon>
        <taxon>Kitasatosporales</taxon>
        <taxon>Streptomycetaceae</taxon>
        <taxon>Streptomyces</taxon>
    </lineage>
</organism>
<reference evidence="1 2" key="1">
    <citation type="submission" date="2020-02" db="EMBL/GenBank/DDBJ databases">
        <title>Whole-genome analyses of novel actinobacteria.</title>
        <authorList>
            <person name="Sahin N."/>
            <person name="Tokatli A."/>
        </authorList>
    </citation>
    <scope>NUCLEOTIDE SEQUENCE [LARGE SCALE GENOMIC DNA]</scope>
    <source>
        <strain evidence="1 2">YC419</strain>
    </source>
</reference>
<accession>A0ABX0DT51</accession>
<gene>
    <name evidence="1" type="ORF">G6048_08935</name>
</gene>
<evidence type="ECO:0000313" key="2">
    <source>
        <dbReference type="Proteomes" id="UP001518140"/>
    </source>
</evidence>
<dbReference type="Proteomes" id="UP001518140">
    <property type="component" value="Unassembled WGS sequence"/>
</dbReference>
<proteinExistence type="predicted"/>